<keyword evidence="2" id="KW-1185">Reference proteome</keyword>
<dbReference type="AlphaFoldDB" id="A0A0M7B938"/>
<name>A0A0M7B938_9RHOB</name>
<evidence type="ECO:0000313" key="1">
    <source>
        <dbReference type="EMBL" id="CUH38891.1"/>
    </source>
</evidence>
<accession>A0A0M7B938</accession>
<reference evidence="1 2" key="1">
    <citation type="submission" date="2015-09" db="EMBL/GenBank/DDBJ databases">
        <authorList>
            <person name="Jackson K.R."/>
            <person name="Lunt B.L."/>
            <person name="Fisher J.N.B."/>
            <person name="Gardner A.V."/>
            <person name="Bailey M.E."/>
            <person name="Deus L.M."/>
            <person name="Earl A.S."/>
            <person name="Gibby P.D."/>
            <person name="Hartmann K.A."/>
            <person name="Liu J.E."/>
            <person name="Manci A.M."/>
            <person name="Nielsen D.A."/>
            <person name="Solomon M.B."/>
            <person name="Breakwell D.P."/>
            <person name="Burnett S.H."/>
            <person name="Grose J.H."/>
        </authorList>
    </citation>
    <scope>NUCLEOTIDE SEQUENCE [LARGE SCALE GENOMIC DNA]</scope>
    <source>
        <strain evidence="1 2">CECT 7799</strain>
    </source>
</reference>
<gene>
    <name evidence="1" type="ORF">JSE7799_01610</name>
</gene>
<dbReference type="Proteomes" id="UP000049455">
    <property type="component" value="Unassembled WGS sequence"/>
</dbReference>
<dbReference type="EMBL" id="CYPR01000098">
    <property type="protein sequence ID" value="CUH38891.1"/>
    <property type="molecule type" value="Genomic_DNA"/>
</dbReference>
<organism evidence="1 2">
    <name type="scientific">Jannaschia seosinensis</name>
    <dbReference type="NCBI Taxonomy" id="313367"/>
    <lineage>
        <taxon>Bacteria</taxon>
        <taxon>Pseudomonadati</taxon>
        <taxon>Pseudomonadota</taxon>
        <taxon>Alphaproteobacteria</taxon>
        <taxon>Rhodobacterales</taxon>
        <taxon>Roseobacteraceae</taxon>
        <taxon>Jannaschia</taxon>
    </lineage>
</organism>
<evidence type="ECO:0000313" key="2">
    <source>
        <dbReference type="Proteomes" id="UP000049455"/>
    </source>
</evidence>
<sequence>MMGCYYPGAQIGQRPSCALAHDTRQVVAEIRHGSDLAFKCNNYREELRSVLSGLHNSDQDFACGL</sequence>
<protein>
    <submittedName>
        <fullName evidence="1">Uncharacterized protein</fullName>
    </submittedName>
</protein>
<proteinExistence type="predicted"/>